<gene>
    <name evidence="1" type="primary">PRSS56</name>
    <name evidence="1" type="ORF">IWQ57_000282</name>
</gene>
<dbReference type="Proteomes" id="UP001140234">
    <property type="component" value="Unassembled WGS sequence"/>
</dbReference>
<keyword evidence="1" id="KW-0378">Hydrolase</keyword>
<proteinExistence type="predicted"/>
<keyword evidence="2" id="KW-1185">Reference proteome</keyword>
<reference evidence="1" key="1">
    <citation type="submission" date="2022-07" db="EMBL/GenBank/DDBJ databases">
        <title>Phylogenomic reconstructions and comparative analyses of Kickxellomycotina fungi.</title>
        <authorList>
            <person name="Reynolds N.K."/>
            <person name="Stajich J.E."/>
            <person name="Barry K."/>
            <person name="Grigoriev I.V."/>
            <person name="Crous P."/>
            <person name="Smith M.E."/>
        </authorList>
    </citation>
    <scope>NUCLEOTIDE SEQUENCE</scope>
    <source>
        <strain evidence="1">CBS 109366</strain>
    </source>
</reference>
<keyword evidence="1" id="KW-0645">Protease</keyword>
<comment type="caution">
    <text evidence="1">The sequence shown here is derived from an EMBL/GenBank/DDBJ whole genome shotgun (WGS) entry which is preliminary data.</text>
</comment>
<protein>
    <submittedName>
        <fullName evidence="1">Serine protease 56</fullName>
    </submittedName>
</protein>
<accession>A0ACC1K8M8</accession>
<sequence>MKTLAHCLLGLAAASVASAAAIGQALRLNTGGPGNMRVAGGSAAAQGRAPFLVRLELVSESGRALCGGSIVDSTTVVTAGHCVYNVETESVRPASEIYVYYGSVATNSTDYVQATSVTLHPDFDLSMFRNDIAVLRIPELEFVTGRVEAATVYDGIIIPGSPMAIYGWGITGSNGDSADLPTTLQTQTVYVSMPQLCIIVEPRYDSANGTQICADNNYNVTVDICQGDSGTGTTIRYNGKHYLAGLVSFGTNLFGDVGCGERGSYGLYTRISYYLPWIRSLGSNPTSGPTT</sequence>
<name>A0ACC1K8M8_9FUNG</name>
<evidence type="ECO:0000313" key="2">
    <source>
        <dbReference type="Proteomes" id="UP001140234"/>
    </source>
</evidence>
<organism evidence="1 2">
    <name type="scientific">Coemansia nantahalensis</name>
    <dbReference type="NCBI Taxonomy" id="2789366"/>
    <lineage>
        <taxon>Eukaryota</taxon>
        <taxon>Fungi</taxon>
        <taxon>Fungi incertae sedis</taxon>
        <taxon>Zoopagomycota</taxon>
        <taxon>Kickxellomycotina</taxon>
        <taxon>Kickxellomycetes</taxon>
        <taxon>Kickxellales</taxon>
        <taxon>Kickxellaceae</taxon>
        <taxon>Coemansia</taxon>
    </lineage>
</organism>
<dbReference type="EMBL" id="JANBUJ010000005">
    <property type="protein sequence ID" value="KAJ2775653.1"/>
    <property type="molecule type" value="Genomic_DNA"/>
</dbReference>
<evidence type="ECO:0000313" key="1">
    <source>
        <dbReference type="EMBL" id="KAJ2775653.1"/>
    </source>
</evidence>